<keyword evidence="3" id="KW-1185">Reference proteome</keyword>
<gene>
    <name evidence="2" type="primary">PARPA_12272.1 scaffold 44939</name>
</gene>
<name>A0A0B7NKQ5_9FUNG</name>
<dbReference type="OrthoDB" id="2261617at2759"/>
<organism evidence="2 3">
    <name type="scientific">Parasitella parasitica</name>
    <dbReference type="NCBI Taxonomy" id="35722"/>
    <lineage>
        <taxon>Eukaryota</taxon>
        <taxon>Fungi</taxon>
        <taxon>Fungi incertae sedis</taxon>
        <taxon>Mucoromycota</taxon>
        <taxon>Mucoromycotina</taxon>
        <taxon>Mucoromycetes</taxon>
        <taxon>Mucorales</taxon>
        <taxon>Mucorineae</taxon>
        <taxon>Mucoraceae</taxon>
        <taxon>Parasitella</taxon>
    </lineage>
</organism>
<dbReference type="Proteomes" id="UP000054107">
    <property type="component" value="Unassembled WGS sequence"/>
</dbReference>
<evidence type="ECO:0008006" key="4">
    <source>
        <dbReference type="Google" id="ProtNLM"/>
    </source>
</evidence>
<evidence type="ECO:0000313" key="3">
    <source>
        <dbReference type="Proteomes" id="UP000054107"/>
    </source>
</evidence>
<feature type="coiled-coil region" evidence="1">
    <location>
        <begin position="100"/>
        <end position="148"/>
    </location>
</feature>
<reference evidence="2 3" key="1">
    <citation type="submission" date="2014-09" db="EMBL/GenBank/DDBJ databases">
        <authorList>
            <person name="Ellenberger Sabrina"/>
        </authorList>
    </citation>
    <scope>NUCLEOTIDE SEQUENCE [LARGE SCALE GENOMIC DNA]</scope>
    <source>
        <strain evidence="2 3">CBS 412.66</strain>
    </source>
</reference>
<keyword evidence="1" id="KW-0175">Coiled coil</keyword>
<evidence type="ECO:0000256" key="1">
    <source>
        <dbReference type="SAM" id="Coils"/>
    </source>
</evidence>
<evidence type="ECO:0000313" key="2">
    <source>
        <dbReference type="EMBL" id="CEP17972.1"/>
    </source>
</evidence>
<dbReference type="AlphaFoldDB" id="A0A0B7NKQ5"/>
<proteinExistence type="predicted"/>
<dbReference type="EMBL" id="LN733737">
    <property type="protein sequence ID" value="CEP17972.1"/>
    <property type="molecule type" value="Genomic_DNA"/>
</dbReference>
<sequence length="288" mass="33548">MLHVQEPFISSNLLMTPPMTVIVQPQPSNSSRSNKVIEQLSNNYELLQKELVATRTQLEAVRQTKLKHEKETMNYTNSNKAYRTRIKEIMQVIESKQKALDGTKGSSSQLELKVKQLKDEALASRRQLEDLRRREQVLEHDRDVAVREKNQIKHKQHVLQDSIDQLRVRCEREVALLQKDHSVLVDQARYITERNEHMIELITLKLKQRRQHIEHLALMKRQLRSNTEAFVQDVRTHLQALKTEIEESAMQTKDCTHAAIQCRGEVNGLVTRIKTIAAEITASEEQQR</sequence>
<protein>
    <recommendedName>
        <fullName evidence="4">SWI5-dependent HO expression protein 3</fullName>
    </recommendedName>
</protein>
<accession>A0A0B7NKQ5</accession>
<feature type="coiled-coil region" evidence="1">
    <location>
        <begin position="30"/>
        <end position="64"/>
    </location>
</feature>